<dbReference type="eggNOG" id="COG4783">
    <property type="taxonomic scope" value="Bacteria"/>
</dbReference>
<dbReference type="Pfam" id="PF01435">
    <property type="entry name" value="Peptidase_M48"/>
    <property type="match status" value="1"/>
</dbReference>
<evidence type="ECO:0000256" key="5">
    <source>
        <dbReference type="ARBA" id="ARBA00022833"/>
    </source>
</evidence>
<protein>
    <submittedName>
        <fullName evidence="9">Putative Zn-dependent protease</fullName>
    </submittedName>
</protein>
<dbReference type="KEGG" id="dsf:UWK_02993"/>
<accession>M1PD38</accession>
<dbReference type="InterPro" id="IPR001915">
    <property type="entry name" value="Peptidase_M48"/>
</dbReference>
<keyword evidence="3" id="KW-0479">Metal-binding</keyword>
<dbReference type="InterPro" id="IPR011990">
    <property type="entry name" value="TPR-like_helical_dom_sf"/>
</dbReference>
<keyword evidence="7" id="KW-0732">Signal</keyword>
<reference evidence="10" key="1">
    <citation type="journal article" date="2013" name="Stand. Genomic Sci.">
        <title>Complete genome sequence of Desulfocapsa sulfexigens, a marine deltaproteobacterium specialized in disproportionating inorganic sulfur compounds.</title>
        <authorList>
            <person name="Finster K.W."/>
            <person name="Kjeldsen K.U."/>
            <person name="Kube M."/>
            <person name="Reinhardt R."/>
            <person name="Mussmann M."/>
            <person name="Amann R."/>
            <person name="Schreiber L."/>
        </authorList>
    </citation>
    <scope>NUCLEOTIDE SEQUENCE [LARGE SCALE GENOMIC DNA]</scope>
    <source>
        <strain evidence="10">DSM 10523 / SB164P1</strain>
    </source>
</reference>
<dbReference type="GO" id="GO:0016020">
    <property type="term" value="C:membrane"/>
    <property type="evidence" value="ECO:0007669"/>
    <property type="project" value="TreeGrafter"/>
</dbReference>
<dbReference type="AlphaFoldDB" id="M1PD38"/>
<dbReference type="GO" id="GO:0004222">
    <property type="term" value="F:metalloendopeptidase activity"/>
    <property type="evidence" value="ECO:0007669"/>
    <property type="project" value="InterPro"/>
</dbReference>
<keyword evidence="6" id="KW-0482">Metalloprotease</keyword>
<comment type="cofactor">
    <cofactor evidence="1">
        <name>Zn(2+)</name>
        <dbReference type="ChEBI" id="CHEBI:29105"/>
    </cofactor>
</comment>
<evidence type="ECO:0000256" key="3">
    <source>
        <dbReference type="ARBA" id="ARBA00022723"/>
    </source>
</evidence>
<feature type="chain" id="PRO_5005688652" evidence="7">
    <location>
        <begin position="23"/>
        <end position="474"/>
    </location>
</feature>
<evidence type="ECO:0000256" key="6">
    <source>
        <dbReference type="ARBA" id="ARBA00023049"/>
    </source>
</evidence>
<evidence type="ECO:0000256" key="1">
    <source>
        <dbReference type="ARBA" id="ARBA00001947"/>
    </source>
</evidence>
<gene>
    <name evidence="9" type="ordered locus">UWK_02993</name>
</gene>
<keyword evidence="4" id="KW-0378">Hydrolase</keyword>
<dbReference type="OrthoDB" id="9810445at2"/>
<evidence type="ECO:0000256" key="2">
    <source>
        <dbReference type="ARBA" id="ARBA00022670"/>
    </source>
</evidence>
<evidence type="ECO:0000256" key="4">
    <source>
        <dbReference type="ARBA" id="ARBA00022801"/>
    </source>
</evidence>
<evidence type="ECO:0000256" key="7">
    <source>
        <dbReference type="SAM" id="SignalP"/>
    </source>
</evidence>
<dbReference type="SUPFAM" id="SSF48452">
    <property type="entry name" value="TPR-like"/>
    <property type="match status" value="1"/>
</dbReference>
<keyword evidence="10" id="KW-1185">Reference proteome</keyword>
<dbReference type="PANTHER" id="PTHR22726:SF1">
    <property type="entry name" value="METALLOENDOPEPTIDASE OMA1, MITOCHONDRIAL"/>
    <property type="match status" value="1"/>
</dbReference>
<sequence length="474" mass="53927">MRKKSFLYRFFISFLIVSFLQANCISRSMALTVGEERELGEQLLYQIRLAFPLLDDPDISQYINELGSEVVDVAGIQYFNYHFNIIASPQFNAFAAPSGLVFFYSGLIEKMNHEDELVSVLAHEIGHVVSRHIAKGMDQGMKVGVASTLLAVASLALGAGALSHALLTGSLAAGQAANLHFSRKHEEEADRLAYDWMKKMGRHPVGQEAMLQEMRRINRYTMGNAVPQYLLTHPYPDERLDYVQSLIFFEEKELKSFPETDDFAFLRMKYRILSLVNDGKNLRNLLLSSLASSSLSKSERVMVRYGLSQLDRMENNYESSKKLLQEVIDFYPQQSILLVDLGLVELEAGNKESALALIQKAYESNSHDMWAAFQMARVWLQYKDLDNAEKYLQEVKGEMPTYSKVYFELGKLKAAKGEKGNSAFFLGKYNLYEGRLKLAAHNFTIADKDPGLDKEHRGEIKKMQETIKRLEDNK</sequence>
<keyword evidence="5" id="KW-0862">Zinc</keyword>
<dbReference type="RefSeq" id="WP_015405206.1">
    <property type="nucleotide sequence ID" value="NC_020304.1"/>
</dbReference>
<dbReference type="Gene3D" id="1.25.40.10">
    <property type="entry name" value="Tetratricopeptide repeat domain"/>
    <property type="match status" value="1"/>
</dbReference>
<keyword evidence="2 9" id="KW-0645">Protease</keyword>
<dbReference type="GO" id="GO:0046872">
    <property type="term" value="F:metal ion binding"/>
    <property type="evidence" value="ECO:0007669"/>
    <property type="project" value="UniProtKB-KW"/>
</dbReference>
<organism evidence="9 10">
    <name type="scientific">Desulfocapsa sulfexigens (strain DSM 10523 / SB164P1)</name>
    <dbReference type="NCBI Taxonomy" id="1167006"/>
    <lineage>
        <taxon>Bacteria</taxon>
        <taxon>Pseudomonadati</taxon>
        <taxon>Thermodesulfobacteriota</taxon>
        <taxon>Desulfobulbia</taxon>
        <taxon>Desulfobulbales</taxon>
        <taxon>Desulfocapsaceae</taxon>
        <taxon>Desulfocapsa</taxon>
    </lineage>
</organism>
<dbReference type="EMBL" id="CP003985">
    <property type="protein sequence ID" value="AGF79522.1"/>
    <property type="molecule type" value="Genomic_DNA"/>
</dbReference>
<dbReference type="Gene3D" id="3.30.2010.10">
    <property type="entry name" value="Metalloproteases ('zincins'), catalytic domain"/>
    <property type="match status" value="1"/>
</dbReference>
<feature type="domain" description="Peptidase M48" evidence="8">
    <location>
        <begin position="61"/>
        <end position="244"/>
    </location>
</feature>
<proteinExistence type="predicted"/>
<dbReference type="PANTHER" id="PTHR22726">
    <property type="entry name" value="METALLOENDOPEPTIDASE OMA1"/>
    <property type="match status" value="1"/>
</dbReference>
<feature type="signal peptide" evidence="7">
    <location>
        <begin position="1"/>
        <end position="22"/>
    </location>
</feature>
<dbReference type="GO" id="GO:0051603">
    <property type="term" value="P:proteolysis involved in protein catabolic process"/>
    <property type="evidence" value="ECO:0007669"/>
    <property type="project" value="TreeGrafter"/>
</dbReference>
<name>M1PD38_DESSD</name>
<evidence type="ECO:0000313" key="10">
    <source>
        <dbReference type="Proteomes" id="UP000011721"/>
    </source>
</evidence>
<evidence type="ECO:0000313" key="9">
    <source>
        <dbReference type="EMBL" id="AGF79522.1"/>
    </source>
</evidence>
<dbReference type="STRING" id="1167006.UWK_02993"/>
<dbReference type="HOGENOM" id="CLU_030556_2_0_7"/>
<dbReference type="InterPro" id="IPR051156">
    <property type="entry name" value="Mito/Outer_Membr_Metalloprot"/>
</dbReference>
<dbReference type="CDD" id="cd07333">
    <property type="entry name" value="M48C_bepA_like"/>
    <property type="match status" value="1"/>
</dbReference>
<dbReference type="Proteomes" id="UP000011721">
    <property type="component" value="Chromosome"/>
</dbReference>
<evidence type="ECO:0000259" key="8">
    <source>
        <dbReference type="Pfam" id="PF01435"/>
    </source>
</evidence>